<dbReference type="Pfam" id="PF08870">
    <property type="entry name" value="DndE"/>
    <property type="match status" value="1"/>
</dbReference>
<keyword evidence="2" id="KW-1185">Reference proteome</keyword>
<name>A0A0B0IPD6_9BACI</name>
<dbReference type="Proteomes" id="UP000030832">
    <property type="component" value="Unassembled WGS sequence"/>
</dbReference>
<gene>
    <name evidence="1" type="ORF">LQ50_02195</name>
</gene>
<evidence type="ECO:0000313" key="1">
    <source>
        <dbReference type="EMBL" id="KHF41546.1"/>
    </source>
</evidence>
<dbReference type="STRING" id="333138.LQ50_02195"/>
<dbReference type="InterPro" id="IPR014969">
    <property type="entry name" value="DNA_S_DndE"/>
</dbReference>
<sequence length="122" mass="13822">MNFRLKTSSYVADRLKQLQSSTNLTPNILARIAVSLSLKQSSVPSPTPSEAGGIEFNRNTLTGEHDYLYRALIAQHAQREVSDVEFFPELFNAHLERGVRLLSGEYQHAGNYDKFILNLLRQ</sequence>
<dbReference type="RefSeq" id="WP_034625575.1">
    <property type="nucleotide sequence ID" value="NZ_JRJU01000002.1"/>
</dbReference>
<dbReference type="eggNOG" id="ENOG5030CNX">
    <property type="taxonomic scope" value="Bacteria"/>
</dbReference>
<reference evidence="1 2" key="1">
    <citation type="submission" date="2014-09" db="EMBL/GenBank/DDBJ databases">
        <title>Genome sequencing and annotation of Bacillus Okhensis strain Kh10-101T.</title>
        <authorList>
            <person name="Prakash J.S."/>
        </authorList>
    </citation>
    <scope>NUCLEOTIDE SEQUENCE [LARGE SCALE GENOMIC DNA]</scope>
    <source>
        <strain evidence="2">Kh10-101T</strain>
    </source>
</reference>
<comment type="caution">
    <text evidence="1">The sequence shown here is derived from an EMBL/GenBank/DDBJ whole genome shotgun (WGS) entry which is preliminary data.</text>
</comment>
<accession>A0A0B0IPD6</accession>
<dbReference type="NCBIfam" id="TIGR03184">
    <property type="entry name" value="DNA_S_dndE"/>
    <property type="match status" value="1"/>
</dbReference>
<proteinExistence type="predicted"/>
<organism evidence="1 2">
    <name type="scientific">Halalkalibacter okhensis</name>
    <dbReference type="NCBI Taxonomy" id="333138"/>
    <lineage>
        <taxon>Bacteria</taxon>
        <taxon>Bacillati</taxon>
        <taxon>Bacillota</taxon>
        <taxon>Bacilli</taxon>
        <taxon>Bacillales</taxon>
        <taxon>Bacillaceae</taxon>
        <taxon>Halalkalibacter</taxon>
    </lineage>
</organism>
<dbReference type="InterPro" id="IPR038472">
    <property type="entry name" value="DndE_sf"/>
</dbReference>
<protein>
    <submittedName>
        <fullName evidence="1">DNA sulfur modification protein</fullName>
    </submittedName>
</protein>
<dbReference type="OrthoDB" id="512647at2"/>
<dbReference type="EMBL" id="JRJU01000002">
    <property type="protein sequence ID" value="KHF41546.1"/>
    <property type="molecule type" value="Genomic_DNA"/>
</dbReference>
<evidence type="ECO:0000313" key="2">
    <source>
        <dbReference type="Proteomes" id="UP000030832"/>
    </source>
</evidence>
<dbReference type="AlphaFoldDB" id="A0A0B0IPD6"/>
<dbReference type="Gene3D" id="1.10.1220.160">
    <property type="entry name" value="DNA sulphur modification protein DndE"/>
    <property type="match status" value="1"/>
</dbReference>